<keyword evidence="1" id="KW-0479">Metal-binding</keyword>
<gene>
    <name evidence="5" type="ORF">GCM10010468_50350</name>
</gene>
<evidence type="ECO:0000256" key="1">
    <source>
        <dbReference type="ARBA" id="ARBA00022723"/>
    </source>
</evidence>
<evidence type="ECO:0000259" key="4">
    <source>
        <dbReference type="Pfam" id="PF04055"/>
    </source>
</evidence>
<accession>A0ABP6QFF7</accession>
<dbReference type="RefSeq" id="WP_344832681.1">
    <property type="nucleotide sequence ID" value="NZ_BAAAUV010000013.1"/>
</dbReference>
<dbReference type="EMBL" id="BAAAUV010000013">
    <property type="protein sequence ID" value="GAA3223673.1"/>
    <property type="molecule type" value="Genomic_DNA"/>
</dbReference>
<dbReference type="InterPro" id="IPR040086">
    <property type="entry name" value="MJ0683-like"/>
</dbReference>
<sequence length="318" mass="35303">MRWNGLITPREDPAPEFKGITFYEIHAKSIINKVPGGSRVPFSWTINPYRGCSHACTYCFARNTHTYLDLDAGADFDSKIVVKTNAAELVRHELAAPRWRGEPIAMGTNVDCYQRAEGRYRLMPGIIKALGAAGNPFSILTKGSLILRDLPLLQEAAERADVSTAVSAGFLDRDLWRLAEPGTPAPRRRLEVCAALNDAGIPSGVLMGPLLPYLADTPRQIDAAVREIAATGATWVSAIPLHLRTGAREWYLSWLAEHHPELVGPYRRLYGNGSYAPKAYQDRVTRLVREAAERHGLHRRNAVRAITPRPRPEQLSLL</sequence>
<dbReference type="InterPro" id="IPR058240">
    <property type="entry name" value="rSAM_sf"/>
</dbReference>
<feature type="domain" description="Radical SAM core" evidence="4">
    <location>
        <begin position="46"/>
        <end position="212"/>
    </location>
</feature>
<protein>
    <submittedName>
        <fullName evidence="5">Rv2578c family radical SAM protein</fullName>
    </submittedName>
</protein>
<comment type="caution">
    <text evidence="5">The sequence shown here is derived from an EMBL/GenBank/DDBJ whole genome shotgun (WGS) entry which is preliminary data.</text>
</comment>
<name>A0ABP6QFF7_9ACTN</name>
<evidence type="ECO:0000256" key="2">
    <source>
        <dbReference type="ARBA" id="ARBA00023004"/>
    </source>
</evidence>
<evidence type="ECO:0000313" key="6">
    <source>
        <dbReference type="Proteomes" id="UP001501237"/>
    </source>
</evidence>
<dbReference type="SFLD" id="SFLDS00029">
    <property type="entry name" value="Radical_SAM"/>
    <property type="match status" value="1"/>
</dbReference>
<dbReference type="Pfam" id="PF04055">
    <property type="entry name" value="Radical_SAM"/>
    <property type="match status" value="1"/>
</dbReference>
<keyword evidence="3" id="KW-0411">Iron-sulfur</keyword>
<evidence type="ECO:0000256" key="3">
    <source>
        <dbReference type="ARBA" id="ARBA00023014"/>
    </source>
</evidence>
<keyword evidence="6" id="KW-1185">Reference proteome</keyword>
<dbReference type="InterPro" id="IPR007197">
    <property type="entry name" value="rSAM"/>
</dbReference>
<dbReference type="NCBIfam" id="NF038135">
    <property type="entry name" value="rSAM_Rv2578c"/>
    <property type="match status" value="1"/>
</dbReference>
<organism evidence="5 6">
    <name type="scientific">Actinocorallia longicatena</name>
    <dbReference type="NCBI Taxonomy" id="111803"/>
    <lineage>
        <taxon>Bacteria</taxon>
        <taxon>Bacillati</taxon>
        <taxon>Actinomycetota</taxon>
        <taxon>Actinomycetes</taxon>
        <taxon>Streptosporangiales</taxon>
        <taxon>Thermomonosporaceae</taxon>
        <taxon>Actinocorallia</taxon>
    </lineage>
</organism>
<proteinExistence type="predicted"/>
<dbReference type="Proteomes" id="UP001501237">
    <property type="component" value="Unassembled WGS sequence"/>
</dbReference>
<keyword evidence="2" id="KW-0408">Iron</keyword>
<evidence type="ECO:0000313" key="5">
    <source>
        <dbReference type="EMBL" id="GAA3223673.1"/>
    </source>
</evidence>
<dbReference type="PANTHER" id="PTHR43432:SF3">
    <property type="entry name" value="SLR0285 PROTEIN"/>
    <property type="match status" value="1"/>
</dbReference>
<dbReference type="PANTHER" id="PTHR43432">
    <property type="entry name" value="SLR0285 PROTEIN"/>
    <property type="match status" value="1"/>
</dbReference>
<dbReference type="SFLD" id="SFLDG01084">
    <property type="entry name" value="Uncharacterised_Radical_SAM_Su"/>
    <property type="match status" value="1"/>
</dbReference>
<dbReference type="SUPFAM" id="SSF102114">
    <property type="entry name" value="Radical SAM enzymes"/>
    <property type="match status" value="1"/>
</dbReference>
<dbReference type="CDD" id="cd01335">
    <property type="entry name" value="Radical_SAM"/>
    <property type="match status" value="1"/>
</dbReference>
<reference evidence="6" key="1">
    <citation type="journal article" date="2019" name="Int. J. Syst. Evol. Microbiol.">
        <title>The Global Catalogue of Microorganisms (GCM) 10K type strain sequencing project: providing services to taxonomists for standard genome sequencing and annotation.</title>
        <authorList>
            <consortium name="The Broad Institute Genomics Platform"/>
            <consortium name="The Broad Institute Genome Sequencing Center for Infectious Disease"/>
            <person name="Wu L."/>
            <person name="Ma J."/>
        </authorList>
    </citation>
    <scope>NUCLEOTIDE SEQUENCE [LARGE SCALE GENOMIC DNA]</scope>
    <source>
        <strain evidence="6">JCM 9377</strain>
    </source>
</reference>
<dbReference type="Gene3D" id="3.80.30.30">
    <property type="match status" value="1"/>
</dbReference>